<dbReference type="Proteomes" id="UP001188597">
    <property type="component" value="Unassembled WGS sequence"/>
</dbReference>
<evidence type="ECO:0000313" key="2">
    <source>
        <dbReference type="EMBL" id="KAK3004225.1"/>
    </source>
</evidence>
<reference evidence="2" key="1">
    <citation type="submission" date="2022-12" db="EMBL/GenBank/DDBJ databases">
        <title>Draft genome assemblies for two species of Escallonia (Escalloniales).</title>
        <authorList>
            <person name="Chanderbali A."/>
            <person name="Dervinis C."/>
            <person name="Anghel I."/>
            <person name="Soltis D."/>
            <person name="Soltis P."/>
            <person name="Zapata F."/>
        </authorList>
    </citation>
    <scope>NUCLEOTIDE SEQUENCE</scope>
    <source>
        <strain evidence="2">UCBG64.0493</strain>
        <tissue evidence="2">Leaf</tissue>
    </source>
</reference>
<dbReference type="EMBL" id="JAVXUP010002288">
    <property type="protein sequence ID" value="KAK3004225.1"/>
    <property type="molecule type" value="Genomic_DNA"/>
</dbReference>
<feature type="domain" description="Reverse transcriptase Ty1/copia-type" evidence="1">
    <location>
        <begin position="329"/>
        <end position="442"/>
    </location>
</feature>
<dbReference type="Pfam" id="PF07727">
    <property type="entry name" value="RVT_2"/>
    <property type="match status" value="1"/>
</dbReference>
<evidence type="ECO:0000259" key="1">
    <source>
        <dbReference type="Pfam" id="PF07727"/>
    </source>
</evidence>
<accession>A0AA88V9F2</accession>
<name>A0AA88V9F2_9ASTE</name>
<dbReference type="AlphaFoldDB" id="A0AA88V9F2"/>
<organism evidence="2 3">
    <name type="scientific">Escallonia herrerae</name>
    <dbReference type="NCBI Taxonomy" id="1293975"/>
    <lineage>
        <taxon>Eukaryota</taxon>
        <taxon>Viridiplantae</taxon>
        <taxon>Streptophyta</taxon>
        <taxon>Embryophyta</taxon>
        <taxon>Tracheophyta</taxon>
        <taxon>Spermatophyta</taxon>
        <taxon>Magnoliopsida</taxon>
        <taxon>eudicotyledons</taxon>
        <taxon>Gunneridae</taxon>
        <taxon>Pentapetalae</taxon>
        <taxon>asterids</taxon>
        <taxon>campanulids</taxon>
        <taxon>Escalloniales</taxon>
        <taxon>Escalloniaceae</taxon>
        <taxon>Escallonia</taxon>
    </lineage>
</organism>
<proteinExistence type="predicted"/>
<dbReference type="InterPro" id="IPR013103">
    <property type="entry name" value="RVT_2"/>
</dbReference>
<protein>
    <recommendedName>
        <fullName evidence="1">Reverse transcriptase Ty1/copia-type domain-containing protein</fullName>
    </recommendedName>
</protein>
<sequence>MNQDLVKLNRFDGNNYARWKDKMMFLLTALRISYILDPELWPPPEEPRTSAEGVPPDAEEFERDYRKKLLHKSEDFTLEQFQKHLHIEEESSKRENKVTVPVESNVHYVDESGSQSKNLALQVRKNDEQFKKKANQDGEQKKKKGSCYVCGKKGDINNNVINKYPIMLNLENDPRSFSEAMSSRDASFWKEAIDDEMDSMFVVGKSPFHVPNAGRPLSSNLKWKCESATLQSLTKQIEQKEGQYEVEESHENEVEPMRSKIMRIAKTYGSDFYMYLVEGTRMTIYNSIPIVLNMESDPRTYEKAMKSQDASFYKKAIIEEIDSIMRNGTRKFVDLPLDSKPICCKWIFKKKKKLRVDGSIEKFKARLVAKGFSEKEGIDYFDTYAPVARIGTIRVLITLVSIHKLIIHQIDVKTKLLNGELDEEVYMQQSEGFVIRGQENKLGYAKHLEMLMMHNM</sequence>
<keyword evidence="3" id="KW-1185">Reference proteome</keyword>
<evidence type="ECO:0000313" key="3">
    <source>
        <dbReference type="Proteomes" id="UP001188597"/>
    </source>
</evidence>
<comment type="caution">
    <text evidence="2">The sequence shown here is derived from an EMBL/GenBank/DDBJ whole genome shotgun (WGS) entry which is preliminary data.</text>
</comment>
<gene>
    <name evidence="2" type="ORF">RJ639_018027</name>
</gene>